<dbReference type="EMBL" id="HBIO01013884">
    <property type="protein sequence ID" value="CAE0465891.1"/>
    <property type="molecule type" value="Transcribed_RNA"/>
</dbReference>
<sequence>MIIMNKCLVALLLMFSSRSTTTAARLISNDINIDDDQQDLDLDLNSSKPQIRHYDKLHAGSIMAKVIKFRDPDAADPDNSIQRRLVAYDLDPILPPYDDVLEQLVLKPDNMKEVKIRMEELRTRKIVAEAEGEAELKKFEGLENDASEDSLPDEALSLTQADEEIGEDVVEEIEVPKEMEIEEVEVTSDEVNSVEEDNQSSKVEIAEVSLVDESEPSEAVVKEENDEDVSLVDESEPSEAVVEEENDEDVSLVDESEPSEAVVEEEHDELEVQVQVEESSTASVESVDEAENVTDDVDTNNEDEALLEEHATFDSHDKVDDTNDLSPDSINDEVDESSPQMQEENTLEIEKTSEIENTSEVPEILNDVEDESESESKITDEAHIENNIEDTSIKIETENQNEETEDLSLEENDQSSLEEEGMAPVEYTEDDNHEQATVDIDDTGSGTSIDDGENLDETQDETENIDHIDDTSKEEMEDLITAETEGIGEEEIVKESPNDSSTAERVPVDVQMDSPTDDEELGNNSEEPHTSLEETYDDVQIDESDGEAMESIAEEVAHVPDTEAIMGEVIPSVAEAVAATYDDVSTEEMDVSDDLLPDDIAEIDSREEVEGEGDFDAEEGAEIDQTVDELIPIEVEDEATEAEAEPADDSSEDIQFEDVVPEDDDNMAAAELNVVSIDDEIAITSASEDDGDVTEAESSEDYSQDKSESTTSDEVILISDDSGEISIENSGKSDLDNDDNALVDESIDTSVVTSIEDASVFNSDPDDVESVAVDESNDTEMDEAASTSTPQGDATVEVDDSADTSMGESAFLSSPEDDDNSYETLVVSNPEDDYNSANDEEIDADDSNVDEDLDEHTEENQNEDAPTESMTEEENTSEDDLLNDSYEGDDAESEASYNEGTEIDDGEDTNVDALVDLTEPIDENVSSNDISENGGDTTIEPFIEEEELLEAEDRQAAILDVEDQIGNNQIDAEESEEYISAEYIENIIDEQKSTTETADIDLKENDKLSVEETDSPKLRIQRKITNEVNDEYITGLDDLHKFLEEVDAPDELDLGATGKSIQDVLVGQGAQILKTRVIKGFQLIRRLIKEFREKRLKNWNDFKEVVEDQTDINIDDLSLSITDKIEGTIDNTKGAISDNKEKIQEIIEKIRSNNAIDVIVSAAKSLVSDLGFMDEEEEEDMDFFGDMMGDDNGMEEVRKKLMEQFQ</sequence>
<feature type="chain" id="PRO_5031113574" evidence="2">
    <location>
        <begin position="24"/>
        <end position="1206"/>
    </location>
</feature>
<feature type="compositionally biased region" description="Acidic residues" evidence="1">
    <location>
        <begin position="450"/>
        <end position="463"/>
    </location>
</feature>
<feature type="signal peptide" evidence="2">
    <location>
        <begin position="1"/>
        <end position="23"/>
    </location>
</feature>
<feature type="compositionally biased region" description="Acidic residues" evidence="1">
    <location>
        <begin position="286"/>
        <end position="306"/>
    </location>
</feature>
<gene>
    <name evidence="3" type="ORF">CDEB00056_LOCUS10743</name>
</gene>
<organism evidence="3">
    <name type="scientific">Chaetoceros debilis</name>
    <dbReference type="NCBI Taxonomy" id="122233"/>
    <lineage>
        <taxon>Eukaryota</taxon>
        <taxon>Sar</taxon>
        <taxon>Stramenopiles</taxon>
        <taxon>Ochrophyta</taxon>
        <taxon>Bacillariophyta</taxon>
        <taxon>Coscinodiscophyceae</taxon>
        <taxon>Chaetocerotophycidae</taxon>
        <taxon>Chaetocerotales</taxon>
        <taxon>Chaetocerotaceae</taxon>
        <taxon>Chaetoceros</taxon>
    </lineage>
</organism>
<feature type="compositionally biased region" description="Acidic residues" evidence="1">
    <location>
        <begin position="609"/>
        <end position="627"/>
    </location>
</feature>
<feature type="compositionally biased region" description="Acidic residues" evidence="1">
    <location>
        <begin position="830"/>
        <end position="893"/>
    </location>
</feature>
<feature type="region of interest" description="Disordered" evidence="1">
    <location>
        <begin position="607"/>
        <end position="669"/>
    </location>
</feature>
<feature type="region of interest" description="Disordered" evidence="1">
    <location>
        <begin position="681"/>
        <end position="742"/>
    </location>
</feature>
<feature type="compositionally biased region" description="Basic and acidic residues" evidence="1">
    <location>
        <begin position="374"/>
        <end position="397"/>
    </location>
</feature>
<feature type="compositionally biased region" description="Acidic residues" evidence="1">
    <location>
        <begin position="224"/>
        <end position="271"/>
    </location>
</feature>
<evidence type="ECO:0000256" key="1">
    <source>
        <dbReference type="SAM" id="MobiDB-lite"/>
    </source>
</evidence>
<keyword evidence="2" id="KW-0732">Signal</keyword>
<feature type="compositionally biased region" description="Basic and acidic residues" evidence="1">
    <location>
        <begin position="464"/>
        <end position="474"/>
    </location>
</feature>
<feature type="compositionally biased region" description="Acidic residues" evidence="1">
    <location>
        <begin position="634"/>
        <end position="666"/>
    </location>
</feature>
<accession>A0A7S3V9A4</accession>
<feature type="region of interest" description="Disordered" evidence="1">
    <location>
        <begin position="757"/>
        <end position="910"/>
    </location>
</feature>
<protein>
    <submittedName>
        <fullName evidence="3">Uncharacterized protein</fullName>
    </submittedName>
</protein>
<feature type="compositionally biased region" description="Acidic residues" evidence="1">
    <location>
        <begin position="681"/>
        <end position="702"/>
    </location>
</feature>
<feature type="compositionally biased region" description="Basic and acidic residues" evidence="1">
    <location>
        <begin position="307"/>
        <end position="321"/>
    </location>
</feature>
<feature type="region of interest" description="Disordered" evidence="1">
    <location>
        <begin position="182"/>
        <end position="537"/>
    </location>
</feature>
<feature type="compositionally biased region" description="Low complexity" evidence="1">
    <location>
        <begin position="272"/>
        <end position="285"/>
    </location>
</feature>
<feature type="compositionally biased region" description="Acidic residues" evidence="1">
    <location>
        <begin position="399"/>
        <end position="432"/>
    </location>
</feature>
<feature type="compositionally biased region" description="Acidic residues" evidence="1">
    <location>
        <begin position="475"/>
        <end position="490"/>
    </location>
</feature>
<feature type="compositionally biased region" description="Acidic residues" evidence="1">
    <location>
        <begin position="901"/>
        <end position="910"/>
    </location>
</feature>
<reference evidence="3" key="1">
    <citation type="submission" date="2021-01" db="EMBL/GenBank/DDBJ databases">
        <authorList>
            <person name="Corre E."/>
            <person name="Pelletier E."/>
            <person name="Niang G."/>
            <person name="Scheremetjew M."/>
            <person name="Finn R."/>
            <person name="Kale V."/>
            <person name="Holt S."/>
            <person name="Cochrane G."/>
            <person name="Meng A."/>
            <person name="Brown T."/>
            <person name="Cohen L."/>
        </authorList>
    </citation>
    <scope>NUCLEOTIDE SEQUENCE</scope>
    <source>
        <strain evidence="3">MM31A-1</strain>
    </source>
</reference>
<evidence type="ECO:0000313" key="3">
    <source>
        <dbReference type="EMBL" id="CAE0465891.1"/>
    </source>
</evidence>
<dbReference type="AlphaFoldDB" id="A0A7S3V9A4"/>
<proteinExistence type="predicted"/>
<feature type="compositionally biased region" description="Acidic residues" evidence="1">
    <location>
        <begin position="182"/>
        <end position="198"/>
    </location>
</feature>
<name>A0A7S3V9A4_9STRA</name>
<evidence type="ECO:0000256" key="2">
    <source>
        <dbReference type="SAM" id="SignalP"/>
    </source>
</evidence>